<sequence length="150" mass="17383">MANKRFININKRGFTLIEVLFSLSLCLLIILNALPIIKTVAYKDKISINSSNYAIGAKQLAKILYTSKNIVVGNVLSFKDEKEQLYTISLHNNRVVKEPGFDIIIRDVKSLDFYLDNKKIYMQLNNGKKDFHYLIATNYEKIYENDEQIQ</sequence>
<organism evidence="1 2">
    <name type="scientific">Thomasclavelia cocleata</name>
    <dbReference type="NCBI Taxonomy" id="69824"/>
    <lineage>
        <taxon>Bacteria</taxon>
        <taxon>Bacillati</taxon>
        <taxon>Bacillota</taxon>
        <taxon>Erysipelotrichia</taxon>
        <taxon>Erysipelotrichales</taxon>
        <taxon>Coprobacillaceae</taxon>
        <taxon>Thomasclavelia</taxon>
    </lineage>
</organism>
<dbReference type="AlphaFoldDB" id="A0A829ZCY1"/>
<evidence type="ECO:0008006" key="3">
    <source>
        <dbReference type="Google" id="ProtNLM"/>
    </source>
</evidence>
<dbReference type="InterPro" id="IPR012902">
    <property type="entry name" value="N_methyl_site"/>
</dbReference>
<evidence type="ECO:0000313" key="2">
    <source>
        <dbReference type="Proteomes" id="UP000490821"/>
    </source>
</evidence>
<name>A0A829ZCY1_9FIRM</name>
<reference evidence="1 2" key="1">
    <citation type="journal article" date="2020" name="Microbiome">
        <title>Single-cell genomics of uncultured bacteria reveals dietary fiber responders in the mouse gut microbiota.</title>
        <authorList>
            <person name="Chijiiwa R."/>
            <person name="Hosokawa M."/>
            <person name="Kogawa M."/>
            <person name="Nishikawa Y."/>
            <person name="Ide K."/>
            <person name="Sakanashi C."/>
            <person name="Takahashi K."/>
            <person name="Takeyama H."/>
        </authorList>
    </citation>
    <scope>NUCLEOTIDE SEQUENCE [LARGE SCALE GENOMIC DNA]</scope>
    <source>
        <strain evidence="1">IMSAGC_017</strain>
    </source>
</reference>
<evidence type="ECO:0000313" key="1">
    <source>
        <dbReference type="EMBL" id="GFI41837.1"/>
    </source>
</evidence>
<proteinExistence type="predicted"/>
<dbReference type="Proteomes" id="UP000490821">
    <property type="component" value="Unassembled WGS sequence"/>
</dbReference>
<protein>
    <recommendedName>
        <fullName evidence="3">Prepilin-type N-terminal cleavage/methylation domain-containing protein</fullName>
    </recommendedName>
</protein>
<accession>A0A829ZCY1</accession>
<comment type="caution">
    <text evidence="1">The sequence shown here is derived from an EMBL/GenBank/DDBJ whole genome shotgun (WGS) entry which is preliminary data.</text>
</comment>
<gene>
    <name evidence="1" type="ORF">IMSAGC017_01882</name>
</gene>
<dbReference type="RefSeq" id="WP_172473026.1">
    <property type="nucleotide sequence ID" value="NZ_BLMI01000234.1"/>
</dbReference>
<dbReference type="Pfam" id="PF07963">
    <property type="entry name" value="N_methyl"/>
    <property type="match status" value="1"/>
</dbReference>
<dbReference type="EMBL" id="BLMI01000234">
    <property type="protein sequence ID" value="GFI41837.1"/>
    <property type="molecule type" value="Genomic_DNA"/>
</dbReference>
<dbReference type="NCBIfam" id="TIGR02532">
    <property type="entry name" value="IV_pilin_GFxxxE"/>
    <property type="match status" value="1"/>
</dbReference>